<protein>
    <recommendedName>
        <fullName evidence="3">HECT-type E3 ubiquitin transferase</fullName>
        <ecNumber evidence="3">2.3.2.26</ecNumber>
    </recommendedName>
</protein>
<dbReference type="AlphaFoldDB" id="A0A7I8LHK9"/>
<dbReference type="SMART" id="SM00213">
    <property type="entry name" value="UBQ"/>
    <property type="match status" value="1"/>
</dbReference>
<dbReference type="PANTHER" id="PTHR11254:SF424">
    <property type="entry name" value="E3 UBIQUITIN-PROTEIN LIGASE UPL5"/>
    <property type="match status" value="1"/>
</dbReference>
<evidence type="ECO:0000313" key="10">
    <source>
        <dbReference type="Proteomes" id="UP000663760"/>
    </source>
</evidence>
<feature type="active site" description="Glycyl thioester intermediate" evidence="6">
    <location>
        <position position="882"/>
    </location>
</feature>
<evidence type="ECO:0000259" key="7">
    <source>
        <dbReference type="PROSITE" id="PS50053"/>
    </source>
</evidence>
<evidence type="ECO:0000256" key="4">
    <source>
        <dbReference type="ARBA" id="ARBA00022679"/>
    </source>
</evidence>
<evidence type="ECO:0000256" key="5">
    <source>
        <dbReference type="ARBA" id="ARBA00022786"/>
    </source>
</evidence>
<dbReference type="PANTHER" id="PTHR11254">
    <property type="entry name" value="HECT DOMAIN UBIQUITIN-PROTEIN LIGASE"/>
    <property type="match status" value="1"/>
</dbReference>
<dbReference type="EC" id="2.3.2.26" evidence="3"/>
<dbReference type="InterPro" id="IPR050409">
    <property type="entry name" value="E3_ubiq-protein_ligase"/>
</dbReference>
<dbReference type="InterPro" id="IPR029071">
    <property type="entry name" value="Ubiquitin-like_domsf"/>
</dbReference>
<dbReference type="SUPFAM" id="SSF54236">
    <property type="entry name" value="Ubiquitin-like"/>
    <property type="match status" value="1"/>
</dbReference>
<dbReference type="Gene3D" id="3.30.2410.10">
    <property type="entry name" value="Hect, E3 ligase catalytic domain"/>
    <property type="match status" value="1"/>
</dbReference>
<evidence type="ECO:0000256" key="3">
    <source>
        <dbReference type="ARBA" id="ARBA00012485"/>
    </source>
</evidence>
<dbReference type="Pfam" id="PF00240">
    <property type="entry name" value="ubiquitin"/>
    <property type="match status" value="1"/>
</dbReference>
<evidence type="ECO:0000256" key="1">
    <source>
        <dbReference type="ARBA" id="ARBA00000885"/>
    </source>
</evidence>
<dbReference type="SMART" id="SM00119">
    <property type="entry name" value="HECTc"/>
    <property type="match status" value="1"/>
</dbReference>
<dbReference type="InterPro" id="IPR035983">
    <property type="entry name" value="Hect_E3_ubiquitin_ligase"/>
</dbReference>
<dbReference type="Proteomes" id="UP000663760">
    <property type="component" value="Chromosome 16"/>
</dbReference>
<dbReference type="GO" id="GO:0006511">
    <property type="term" value="P:ubiquitin-dependent protein catabolic process"/>
    <property type="evidence" value="ECO:0007669"/>
    <property type="project" value="TreeGrafter"/>
</dbReference>
<keyword evidence="4" id="KW-0808">Transferase</keyword>
<dbReference type="InterPro" id="IPR019956">
    <property type="entry name" value="Ubiquitin_dom"/>
</dbReference>
<accession>A0A7I8LHK9</accession>
<keyword evidence="5 6" id="KW-0833">Ubl conjugation pathway</keyword>
<proteinExistence type="predicted"/>
<dbReference type="GO" id="GO:0000209">
    <property type="term" value="P:protein polyubiquitination"/>
    <property type="evidence" value="ECO:0007669"/>
    <property type="project" value="TreeGrafter"/>
</dbReference>
<dbReference type="GO" id="GO:0061630">
    <property type="term" value="F:ubiquitin protein ligase activity"/>
    <property type="evidence" value="ECO:0007669"/>
    <property type="project" value="UniProtKB-EC"/>
</dbReference>
<evidence type="ECO:0000256" key="2">
    <source>
        <dbReference type="ARBA" id="ARBA00004906"/>
    </source>
</evidence>
<name>A0A7I8LHK9_SPIIN</name>
<evidence type="ECO:0000256" key="6">
    <source>
        <dbReference type="PROSITE-ProRule" id="PRU00104"/>
    </source>
</evidence>
<dbReference type="Gene3D" id="3.90.1750.10">
    <property type="entry name" value="Hect, E3 ligase catalytic domains"/>
    <property type="match status" value="1"/>
</dbReference>
<gene>
    <name evidence="9" type="ORF">SI8410_16020215</name>
</gene>
<dbReference type="InterPro" id="IPR000626">
    <property type="entry name" value="Ubiquitin-like_dom"/>
</dbReference>
<comment type="pathway">
    <text evidence="2">Protein modification; protein ubiquitination.</text>
</comment>
<reference evidence="9" key="1">
    <citation type="submission" date="2020-02" db="EMBL/GenBank/DDBJ databases">
        <authorList>
            <person name="Scholz U."/>
            <person name="Mascher M."/>
            <person name="Fiebig A."/>
        </authorList>
    </citation>
    <scope>NUCLEOTIDE SEQUENCE</scope>
</reference>
<dbReference type="FunFam" id="3.30.2410.10:FF:000020">
    <property type="entry name" value="E3 ubiquitin-protein ligase UPL5"/>
    <property type="match status" value="1"/>
</dbReference>
<dbReference type="EMBL" id="LR746279">
    <property type="protein sequence ID" value="CAA7409537.1"/>
    <property type="molecule type" value="Genomic_DNA"/>
</dbReference>
<dbReference type="Pfam" id="PF00632">
    <property type="entry name" value="HECT"/>
    <property type="match status" value="1"/>
</dbReference>
<feature type="domain" description="HECT" evidence="8">
    <location>
        <begin position="576"/>
        <end position="914"/>
    </location>
</feature>
<sequence length="916" mass="103994">MSVVESPSLAAAIDCLRRRFERSSDFPSPALLPCKRKLEEFSPGGCPGDGLLFLRMRKLSTFDTTGLSVVSYDGTQEDCDRLSTSCIRTSGSSTNTISGILRETADSGSGALQFFVRDFSRTIVIHALPDDTVELVHDQIRGVTGIPISEQRLIFKGRQLQLDRTLAQCGVQNDSCLQLTGRMRSTEYPGSWMVANDIVSAVFSLRNNINQPDNTQNPDLKGSNFIEGLVKVFLEMTPKEDTERTGGHLNVFLLSGAPAALVMLYASSPEDFYMLHAERSIQHFLNINSELLPRCTHAQCFPIILEFCRLLSVAVSKKDKLYISCRRTLSSLLESTSLVEDINYIGSKRSQSIIQEIFPFVNELASTLSANLSEWLLLGLPPGEFSLLSESLGEFSNFLSPLQRVIQDRWGQLGPFPIPLRDDSGQTLHEDWFRSLHAIFMELLEGVDGCLKKIHDISTTEGEDLSEIWWTPWSVFLLLLTRLNDLSEIFQGAGEILHSVLLERRIPLNALIRRAKCRQSLWWLLKHRDVTDFESRKNLVMLMFPEGKDDFDELHEMLIDRSYILTESFEYIAHAEPGILQSGLFMEFKNEEATGPGVLREWFCLLCREIFNKQNVLFVACPNDHRRFFPNPASIVDPLHLDYFSFCGRVIALALMHKVQVGIVFDRIFFLQLSGKHVSLDDIRDADPCLFNSCKKILEMDADLLDSDVLGLTFVREVEELGSRRIVELCPGGKDIIVNSRNRQNYVDLMIQHCFVTCISEQVDRFSQGFGDILSDSKFQKLFFRSLELEDFDRMLGGSDGTICIKDWKRHTEYKGYKASDRQICWFWKVVGGMSTDQQRTLLFFWTSVKFLPLDGFSGLGSKLYIYRSPDSLDHLPTSHTCFYRLCLPAYPSLAAMRKQLLFIAQEHVGYSFGTP</sequence>
<dbReference type="SUPFAM" id="SSF56204">
    <property type="entry name" value="Hect, E3 ligase catalytic domain"/>
    <property type="match status" value="1"/>
</dbReference>
<dbReference type="PROSITE" id="PS50237">
    <property type="entry name" value="HECT"/>
    <property type="match status" value="1"/>
</dbReference>
<evidence type="ECO:0000313" key="9">
    <source>
        <dbReference type="EMBL" id="CAA7409537.1"/>
    </source>
</evidence>
<dbReference type="PROSITE" id="PS50053">
    <property type="entry name" value="UBIQUITIN_2"/>
    <property type="match status" value="1"/>
</dbReference>
<comment type="catalytic activity">
    <reaction evidence="1">
        <text>S-ubiquitinyl-[E2 ubiquitin-conjugating enzyme]-L-cysteine + [acceptor protein]-L-lysine = [E2 ubiquitin-conjugating enzyme]-L-cysteine + N(6)-ubiquitinyl-[acceptor protein]-L-lysine.</text>
        <dbReference type="EC" id="2.3.2.26"/>
    </reaction>
</comment>
<dbReference type="Gene3D" id="3.30.2160.10">
    <property type="entry name" value="Hect, E3 ligase catalytic domain"/>
    <property type="match status" value="1"/>
</dbReference>
<dbReference type="CDD" id="cd00078">
    <property type="entry name" value="HECTc"/>
    <property type="match status" value="1"/>
</dbReference>
<organism evidence="9 10">
    <name type="scientific">Spirodela intermedia</name>
    <name type="common">Intermediate duckweed</name>
    <dbReference type="NCBI Taxonomy" id="51605"/>
    <lineage>
        <taxon>Eukaryota</taxon>
        <taxon>Viridiplantae</taxon>
        <taxon>Streptophyta</taxon>
        <taxon>Embryophyta</taxon>
        <taxon>Tracheophyta</taxon>
        <taxon>Spermatophyta</taxon>
        <taxon>Magnoliopsida</taxon>
        <taxon>Liliopsida</taxon>
        <taxon>Araceae</taxon>
        <taxon>Lemnoideae</taxon>
        <taxon>Spirodela</taxon>
    </lineage>
</organism>
<dbReference type="GO" id="GO:0005737">
    <property type="term" value="C:cytoplasm"/>
    <property type="evidence" value="ECO:0007669"/>
    <property type="project" value="TreeGrafter"/>
</dbReference>
<evidence type="ECO:0000259" key="8">
    <source>
        <dbReference type="PROSITE" id="PS50237"/>
    </source>
</evidence>
<dbReference type="InterPro" id="IPR000569">
    <property type="entry name" value="HECT_dom"/>
</dbReference>
<dbReference type="PRINTS" id="PR00348">
    <property type="entry name" value="UBIQUITIN"/>
</dbReference>
<dbReference type="Gene3D" id="3.10.20.90">
    <property type="entry name" value="Phosphatidylinositol 3-kinase Catalytic Subunit, Chain A, domain 1"/>
    <property type="match status" value="1"/>
</dbReference>
<keyword evidence="10" id="KW-1185">Reference proteome</keyword>
<dbReference type="OrthoDB" id="8068875at2759"/>
<feature type="domain" description="Ubiquitin-like" evidence="7">
    <location>
        <begin position="112"/>
        <end position="186"/>
    </location>
</feature>